<keyword evidence="3" id="KW-1185">Reference proteome</keyword>
<dbReference type="InterPro" id="IPR014729">
    <property type="entry name" value="Rossmann-like_a/b/a_fold"/>
</dbReference>
<reference evidence="2 3" key="1">
    <citation type="submission" date="2017-06" db="EMBL/GenBank/DDBJ databases">
        <authorList>
            <person name="Kim H.J."/>
            <person name="Triplett B.A."/>
        </authorList>
    </citation>
    <scope>NUCLEOTIDE SEQUENCE [LARGE SCALE GENOMIC DNA]</scope>
    <source>
        <strain evidence="2 3">DSM 25597</strain>
    </source>
</reference>
<evidence type="ECO:0000313" key="3">
    <source>
        <dbReference type="Proteomes" id="UP000198379"/>
    </source>
</evidence>
<dbReference type="NCBIfam" id="TIGR00290">
    <property type="entry name" value="MJ0570_dom"/>
    <property type="match status" value="1"/>
</dbReference>
<protein>
    <submittedName>
        <fullName evidence="2">MJ0570-related uncharacterized domain-containing protein</fullName>
    </submittedName>
</protein>
<dbReference type="Gene3D" id="3.40.50.620">
    <property type="entry name" value="HUPs"/>
    <property type="match status" value="1"/>
</dbReference>
<sequence>MHKTYFNWSSGKDSSLALYKILADSEYKISTLLTTVNSDFERVSMHGLRIELLEQQVKSIGLPLHKIAFPAQVTMEDYSNTMRTEVTQLKQDGYTHGVFGDIFLEDLRAYRDEQLAEVGIKGVYPLWKKDTKALLKEFIDLGFKAITVCVNAKHLDKQFCGRVIDASFIEDLPDTVDVCGENGEFHTFVYDGPIFKKPIPFTIGEKVLRGYHKATNDDDNCFVDEDEQKNWDTAFWYCDLLPT</sequence>
<dbReference type="OrthoDB" id="3572539at2"/>
<evidence type="ECO:0000259" key="1">
    <source>
        <dbReference type="Pfam" id="PF01902"/>
    </source>
</evidence>
<dbReference type="RefSeq" id="WP_089371460.1">
    <property type="nucleotide sequence ID" value="NZ_BMEP01000001.1"/>
</dbReference>
<dbReference type="Proteomes" id="UP000198379">
    <property type="component" value="Unassembled WGS sequence"/>
</dbReference>
<dbReference type="Pfam" id="PF01902">
    <property type="entry name" value="Diphthami_syn_2"/>
    <property type="match status" value="1"/>
</dbReference>
<dbReference type="AlphaFoldDB" id="A0A238ZCE7"/>
<organism evidence="2 3">
    <name type="scientific">Dokdonia pacifica</name>
    <dbReference type="NCBI Taxonomy" id="1627892"/>
    <lineage>
        <taxon>Bacteria</taxon>
        <taxon>Pseudomonadati</taxon>
        <taxon>Bacteroidota</taxon>
        <taxon>Flavobacteriia</taxon>
        <taxon>Flavobacteriales</taxon>
        <taxon>Flavobacteriaceae</taxon>
        <taxon>Dokdonia</taxon>
    </lineage>
</organism>
<dbReference type="PIRSF" id="PIRSF039123">
    <property type="entry name" value="Diphthamide_synthase"/>
    <property type="match status" value="1"/>
</dbReference>
<proteinExistence type="predicted"/>
<dbReference type="Gene3D" id="3.90.1490.10">
    <property type="entry name" value="putative n-type atp pyrophosphatase, domain 2"/>
    <property type="match status" value="1"/>
</dbReference>
<accession>A0A238ZCE7</accession>
<dbReference type="SUPFAM" id="SSF52402">
    <property type="entry name" value="Adenine nucleotide alpha hydrolases-like"/>
    <property type="match status" value="1"/>
</dbReference>
<dbReference type="InterPro" id="IPR030662">
    <property type="entry name" value="DPH6/MJ0570"/>
</dbReference>
<gene>
    <name evidence="2" type="ORF">SAMN06265376_103128</name>
</gene>
<dbReference type="EMBL" id="FZNY01000003">
    <property type="protein sequence ID" value="SNR81196.1"/>
    <property type="molecule type" value="Genomic_DNA"/>
</dbReference>
<evidence type="ECO:0000313" key="2">
    <source>
        <dbReference type="EMBL" id="SNR81196.1"/>
    </source>
</evidence>
<name>A0A238ZCE7_9FLAO</name>
<dbReference type="InterPro" id="IPR002761">
    <property type="entry name" value="Diphthami_syn_dom"/>
</dbReference>
<dbReference type="CDD" id="cd01994">
    <property type="entry name" value="AANH_PF0828-like"/>
    <property type="match status" value="1"/>
</dbReference>
<feature type="domain" description="Diphthamide synthase" evidence="1">
    <location>
        <begin position="4"/>
        <end position="200"/>
    </location>
</feature>